<dbReference type="CDD" id="cd02027">
    <property type="entry name" value="APSK"/>
    <property type="match status" value="1"/>
</dbReference>
<dbReference type="SUPFAM" id="SSF52374">
    <property type="entry name" value="Nucleotidylyl transferase"/>
    <property type="match status" value="1"/>
</dbReference>
<keyword evidence="13" id="KW-1185">Reference proteome</keyword>
<dbReference type="InterPro" id="IPR027417">
    <property type="entry name" value="P-loop_NTPase"/>
</dbReference>
<accession>A0A0B3SRQ0</accession>
<dbReference type="AlphaFoldDB" id="A0A0B3SRQ0"/>
<dbReference type="Proteomes" id="UP000030960">
    <property type="component" value="Unassembled WGS sequence"/>
</dbReference>
<comment type="function">
    <text evidence="8">Catalyzes the synthesis of activated sulfate.</text>
</comment>
<comment type="catalytic activity">
    <reaction evidence="7">
        <text>sulfate + ATP + H(+) = adenosine 5'-phosphosulfate + diphosphate</text>
        <dbReference type="Rhea" id="RHEA:18133"/>
        <dbReference type="ChEBI" id="CHEBI:15378"/>
        <dbReference type="ChEBI" id="CHEBI:16189"/>
        <dbReference type="ChEBI" id="CHEBI:30616"/>
        <dbReference type="ChEBI" id="CHEBI:33019"/>
        <dbReference type="ChEBI" id="CHEBI:58243"/>
        <dbReference type="EC" id="2.7.7.4"/>
    </reaction>
</comment>
<reference evidence="12 13" key="1">
    <citation type="submission" date="2014-10" db="EMBL/GenBank/DDBJ databases">
        <title>Genome sequence of Ponticoccus sp. strain UMTAT08 isolated from clonal culture of toxic dinoflagellate Alexandrium tamiyavanichii.</title>
        <authorList>
            <person name="Gan H.Y."/>
            <person name="Muhd D.-D."/>
            <person name="Mohd Noor M.E."/>
            <person name="Yeong Y.S."/>
            <person name="Usup G."/>
        </authorList>
    </citation>
    <scope>NUCLEOTIDE SEQUENCE [LARGE SCALE GENOMIC DNA]</scope>
    <source>
        <strain evidence="12 13">UMTAT08</strain>
    </source>
</reference>
<dbReference type="SUPFAM" id="SSF88697">
    <property type="entry name" value="PUA domain-like"/>
    <property type="match status" value="1"/>
</dbReference>
<dbReference type="Gene3D" id="1.10.10.10">
    <property type="entry name" value="Winged helix-like DNA-binding domain superfamily/Winged helix DNA-binding domain"/>
    <property type="match status" value="1"/>
</dbReference>
<dbReference type="GO" id="GO:0005737">
    <property type="term" value="C:cytoplasm"/>
    <property type="evidence" value="ECO:0007669"/>
    <property type="project" value="TreeGrafter"/>
</dbReference>
<dbReference type="GO" id="GO:0004020">
    <property type="term" value="F:adenylylsulfate kinase activity"/>
    <property type="evidence" value="ECO:0007669"/>
    <property type="project" value="UniProtKB-UniRule"/>
</dbReference>
<dbReference type="Pfam" id="PF14306">
    <property type="entry name" value="PUA_2"/>
    <property type="match status" value="1"/>
</dbReference>
<evidence type="ECO:0000259" key="10">
    <source>
        <dbReference type="Pfam" id="PF01747"/>
    </source>
</evidence>
<dbReference type="NCBIfam" id="NF004040">
    <property type="entry name" value="PRK05537.1"/>
    <property type="match status" value="1"/>
</dbReference>
<accession>A0A225QGU9</accession>
<dbReference type="OrthoDB" id="9804504at2"/>
<evidence type="ECO:0000256" key="6">
    <source>
        <dbReference type="ARBA" id="ARBA00022840"/>
    </source>
</evidence>
<dbReference type="PANTHER" id="PTHR42700:SF1">
    <property type="entry name" value="SULFATE ADENYLYLTRANSFERASE"/>
    <property type="match status" value="1"/>
</dbReference>
<dbReference type="GO" id="GO:0010134">
    <property type="term" value="P:sulfate assimilation via adenylyl sulfate reduction"/>
    <property type="evidence" value="ECO:0007669"/>
    <property type="project" value="TreeGrafter"/>
</dbReference>
<evidence type="ECO:0000256" key="4">
    <source>
        <dbReference type="ARBA" id="ARBA00022695"/>
    </source>
</evidence>
<keyword evidence="4 12" id="KW-0548">Nucleotidyltransferase</keyword>
<sequence length="693" mass="77586">MSASKAQLISDEEGLLFRLLRQLDLAPEVSSQRAIASALGVSLGRLNAQLRAAAEAGFIKISEREGPDRRQRFAYALTSRGAAEKNRLTDRFLARKLAEYDALHAELTGTSSNLVPIKHRTELMQNNLAPIPELYVSYDSAQKLKVEAADLVSHDLSPRQICDLELLMNGGFNPLKGFLGEEDYNGVVENMRLADGTLWPMPITLDVKKDFADSIEIGQDIALRDQEGVILGTMTVTDKYVPNKSNEAEKVFGADDQAHPAVYYLHNQAGEVYLGGPVTGIQQPVHYDFRARRDTPNELRAYFRKLGWRRVVAFQTRNPLHRAHQELTFRAAKDAQANLLIHPVVGMTKPGDVDHFTRVRCYEAVLDKYPASTTTMSLLPLAMRMAGPREAVWHGLIRKNYGCTHLIVGRDHAGPGKNSAGEDFYGPYDAQDLFREHMEEMGIEMVDFKHMVYVQERAQYEPNDEIEDKDNVTILNISGTELRRRLQEGLEIPEWFSFPEVVEELRKTKPPRSQQGFTVFFTGLSGSGKSTIANALMVKLMEMGGRPVTLLDGDVVRKHLSSELGFSKEHRDLNIKRIGYVASEITKNGGIAICAPIAPYTATRRAVREMIEQYGAFAEVHVATSLEECERRDRKGLYKLAREGKIKEFTGISDPYEVPENAELVVETENVDVDNCAHQVILKLESMGLIAAQ</sequence>
<dbReference type="GO" id="GO:0004781">
    <property type="term" value="F:sulfate adenylyltransferase (ATP) activity"/>
    <property type="evidence" value="ECO:0007669"/>
    <property type="project" value="UniProtKB-EC"/>
</dbReference>
<keyword evidence="8" id="KW-0597">Phosphoprotein</keyword>
<feature type="domain" description="APS kinase" evidence="9">
    <location>
        <begin position="515"/>
        <end position="667"/>
    </location>
</feature>
<organism evidence="12 13">
    <name type="scientific">Mameliella alba</name>
    <dbReference type="NCBI Taxonomy" id="561184"/>
    <lineage>
        <taxon>Bacteria</taxon>
        <taxon>Pseudomonadati</taxon>
        <taxon>Pseudomonadota</taxon>
        <taxon>Alphaproteobacteria</taxon>
        <taxon>Rhodobacterales</taxon>
        <taxon>Roseobacteraceae</taxon>
        <taxon>Mameliella</taxon>
    </lineage>
</organism>
<evidence type="ECO:0000256" key="5">
    <source>
        <dbReference type="ARBA" id="ARBA00022741"/>
    </source>
</evidence>
<dbReference type="InterPro" id="IPR002650">
    <property type="entry name" value="Sulphate_adenylyltransferase"/>
</dbReference>
<dbReference type="Pfam" id="PF01747">
    <property type="entry name" value="ATP-sulfurylase"/>
    <property type="match status" value="1"/>
</dbReference>
<comment type="caution">
    <text evidence="12">The sequence shown here is derived from an EMBL/GenBank/DDBJ whole genome shotgun (WGS) entry which is preliminary data.</text>
</comment>
<dbReference type="InterPro" id="IPR050512">
    <property type="entry name" value="Sulf_AdTrans/APS_kinase"/>
</dbReference>
<proteinExistence type="inferred from homology"/>
<evidence type="ECO:0000256" key="1">
    <source>
        <dbReference type="ARBA" id="ARBA00001823"/>
    </source>
</evidence>
<dbReference type="HAMAP" id="MF_00065">
    <property type="entry name" value="Adenylyl_sulf_kinase"/>
    <property type="match status" value="1"/>
</dbReference>
<dbReference type="InterPro" id="IPR059117">
    <property type="entry name" value="APS_kinase_dom"/>
</dbReference>
<gene>
    <name evidence="8" type="primary">cysC</name>
    <name evidence="12" type="ORF">OA50_02165</name>
</gene>
<dbReference type="Gene3D" id="3.40.50.300">
    <property type="entry name" value="P-loop containing nucleotide triphosphate hydrolases"/>
    <property type="match status" value="1"/>
</dbReference>
<dbReference type="InterPro" id="IPR036390">
    <property type="entry name" value="WH_DNA-bd_sf"/>
</dbReference>
<comment type="caution">
    <text evidence="8">Lacks conserved residue(s) required for the propagation of feature annotation.</text>
</comment>
<comment type="catalytic activity">
    <reaction evidence="1 8">
        <text>adenosine 5'-phosphosulfate + ATP = 3'-phosphoadenylyl sulfate + ADP + H(+)</text>
        <dbReference type="Rhea" id="RHEA:24152"/>
        <dbReference type="ChEBI" id="CHEBI:15378"/>
        <dbReference type="ChEBI" id="CHEBI:30616"/>
        <dbReference type="ChEBI" id="CHEBI:58243"/>
        <dbReference type="ChEBI" id="CHEBI:58339"/>
        <dbReference type="ChEBI" id="CHEBI:456216"/>
        <dbReference type="EC" id="2.7.1.25"/>
    </reaction>
</comment>
<dbReference type="GO" id="GO:0019379">
    <property type="term" value="P:sulfate assimilation, phosphoadenylyl sulfate reduction by phosphoadenylyl-sulfate reductase (thioredoxin)"/>
    <property type="evidence" value="ECO:0007669"/>
    <property type="project" value="TreeGrafter"/>
</dbReference>
<dbReference type="Gene3D" id="3.10.400.10">
    <property type="entry name" value="Sulfate adenylyltransferase"/>
    <property type="match status" value="1"/>
</dbReference>
<dbReference type="SUPFAM" id="SSF52540">
    <property type="entry name" value="P-loop containing nucleoside triphosphate hydrolases"/>
    <property type="match status" value="1"/>
</dbReference>
<evidence type="ECO:0000256" key="2">
    <source>
        <dbReference type="ARBA" id="ARBA00004806"/>
    </source>
</evidence>
<keyword evidence="3 8" id="KW-0808">Transferase</keyword>
<comment type="similarity">
    <text evidence="8">Belongs to the APS kinase family.</text>
</comment>
<dbReference type="InterPro" id="IPR025980">
    <property type="entry name" value="ATP-Sase_PUA-like_dom"/>
</dbReference>
<evidence type="ECO:0000259" key="9">
    <source>
        <dbReference type="Pfam" id="PF01583"/>
    </source>
</evidence>
<keyword evidence="5 8" id="KW-0547">Nucleotide-binding</keyword>
<name>A0A0B3SRQ0_9RHOB</name>
<dbReference type="PATRIC" id="fig|1515334.3.peg.2184"/>
<dbReference type="GO" id="GO:0070814">
    <property type="term" value="P:hydrogen sulfide biosynthetic process"/>
    <property type="evidence" value="ECO:0007669"/>
    <property type="project" value="UniProtKB-UniRule"/>
</dbReference>
<dbReference type="NCBIfam" id="TIGR00339">
    <property type="entry name" value="sopT"/>
    <property type="match status" value="1"/>
</dbReference>
<dbReference type="RefSeq" id="WP_043140894.1">
    <property type="nucleotide sequence ID" value="NZ_JAHVJH010000012.1"/>
</dbReference>
<dbReference type="InterPro" id="IPR002891">
    <property type="entry name" value="APS"/>
</dbReference>
<dbReference type="EMBL" id="JSUQ01000008">
    <property type="protein sequence ID" value="KHQ53139.1"/>
    <property type="molecule type" value="Genomic_DNA"/>
</dbReference>
<evidence type="ECO:0000259" key="11">
    <source>
        <dbReference type="Pfam" id="PF14306"/>
    </source>
</evidence>
<dbReference type="InterPro" id="IPR036388">
    <property type="entry name" value="WH-like_DNA-bd_sf"/>
</dbReference>
<evidence type="ECO:0000256" key="7">
    <source>
        <dbReference type="ARBA" id="ARBA00049370"/>
    </source>
</evidence>
<evidence type="ECO:0000256" key="8">
    <source>
        <dbReference type="HAMAP-Rule" id="MF_00065"/>
    </source>
</evidence>
<dbReference type="GO" id="GO:0005524">
    <property type="term" value="F:ATP binding"/>
    <property type="evidence" value="ECO:0007669"/>
    <property type="project" value="UniProtKB-UniRule"/>
</dbReference>
<dbReference type="NCBIfam" id="TIGR00455">
    <property type="entry name" value="apsK"/>
    <property type="match status" value="1"/>
</dbReference>
<dbReference type="InterPro" id="IPR024951">
    <property type="entry name" value="Sulfurylase_cat_dom"/>
</dbReference>
<feature type="domain" description="ATP-sulfurylase PUA-like" evidence="11">
    <location>
        <begin position="132"/>
        <end position="282"/>
    </location>
</feature>
<dbReference type="STRING" id="561184.SAMN05216376_10651"/>
<evidence type="ECO:0000313" key="12">
    <source>
        <dbReference type="EMBL" id="KHQ53139.1"/>
    </source>
</evidence>
<dbReference type="NCBIfam" id="NF003013">
    <property type="entry name" value="PRK03846.1"/>
    <property type="match status" value="1"/>
</dbReference>
<protein>
    <recommendedName>
        <fullName evidence="8">Adenylyl-sulfate kinase</fullName>
        <ecNumber evidence="8">2.7.1.25</ecNumber>
    </recommendedName>
    <alternativeName>
        <fullName evidence="8">APS kinase</fullName>
    </alternativeName>
    <alternativeName>
        <fullName evidence="8">ATP adenosine-5'-phosphosulfate 3'-phosphotransferase</fullName>
    </alternativeName>
    <alternativeName>
        <fullName evidence="8">Adenosine-5'-phosphosulfate kinase</fullName>
    </alternativeName>
</protein>
<evidence type="ECO:0000256" key="3">
    <source>
        <dbReference type="ARBA" id="ARBA00022679"/>
    </source>
</evidence>
<dbReference type="CDD" id="cd00517">
    <property type="entry name" value="ATPS"/>
    <property type="match status" value="1"/>
</dbReference>
<keyword evidence="6 8" id="KW-0067">ATP-binding</keyword>
<comment type="pathway">
    <text evidence="2 8">Sulfur metabolism; hydrogen sulfide biosynthesis; sulfite from sulfate: step 2/3.</text>
</comment>
<dbReference type="Gene3D" id="3.40.50.620">
    <property type="entry name" value="HUPs"/>
    <property type="match status" value="1"/>
</dbReference>
<feature type="domain" description="Sulphate adenylyltransferase catalytic" evidence="10">
    <location>
        <begin position="293"/>
        <end position="507"/>
    </location>
</feature>
<dbReference type="FunFam" id="3.40.50.620:FF:000052">
    <property type="entry name" value="Sulfate adenylyltransferase"/>
    <property type="match status" value="1"/>
</dbReference>
<evidence type="ECO:0000313" key="13">
    <source>
        <dbReference type="Proteomes" id="UP000030960"/>
    </source>
</evidence>
<dbReference type="SUPFAM" id="SSF46785">
    <property type="entry name" value="Winged helix' DNA-binding domain"/>
    <property type="match status" value="1"/>
</dbReference>
<dbReference type="EC" id="2.7.1.25" evidence="8"/>
<dbReference type="InterPro" id="IPR015947">
    <property type="entry name" value="PUA-like_sf"/>
</dbReference>
<dbReference type="Pfam" id="PF01583">
    <property type="entry name" value="APS_kinase"/>
    <property type="match status" value="1"/>
</dbReference>
<feature type="binding site" evidence="8">
    <location>
        <begin position="523"/>
        <end position="530"/>
    </location>
    <ligand>
        <name>ATP</name>
        <dbReference type="ChEBI" id="CHEBI:30616"/>
    </ligand>
</feature>
<dbReference type="InterPro" id="IPR014729">
    <property type="entry name" value="Rossmann-like_a/b/a_fold"/>
</dbReference>
<dbReference type="UniPathway" id="UPA00140">
    <property type="reaction ID" value="UER00205"/>
</dbReference>
<keyword evidence="8 12" id="KW-0418">Kinase</keyword>
<dbReference type="PANTHER" id="PTHR42700">
    <property type="entry name" value="SULFATE ADENYLYLTRANSFERASE"/>
    <property type="match status" value="1"/>
</dbReference>
<dbReference type="FunFam" id="3.40.50.300:FF:000802">
    <property type="entry name" value="Sulfate adenylyltransferase"/>
    <property type="match status" value="1"/>
</dbReference>